<dbReference type="AlphaFoldDB" id="J9C0V6"/>
<sequence>MNNSTTFTKNLINIQDDLLRFAYRLTSDKED</sequence>
<comment type="caution">
    <text evidence="1">The sequence shown here is derived from an EMBL/GenBank/DDBJ whole genome shotgun (WGS) entry which is preliminary data.</text>
</comment>
<gene>
    <name evidence="1" type="ORF">EVA_18443</name>
</gene>
<proteinExistence type="predicted"/>
<feature type="non-terminal residue" evidence="1">
    <location>
        <position position="31"/>
    </location>
</feature>
<dbReference type="EMBL" id="AMCI01006966">
    <property type="protein sequence ID" value="EJW93455.1"/>
    <property type="molecule type" value="Genomic_DNA"/>
</dbReference>
<protein>
    <submittedName>
        <fullName evidence="1">Uncharacterized protein</fullName>
    </submittedName>
</protein>
<name>J9C0V6_9ZZZZ</name>
<reference evidence="1" key="1">
    <citation type="journal article" date="2012" name="PLoS ONE">
        <title>Gene sets for utilization of primary and secondary nutrition supplies in the distal gut of endangered iberian lynx.</title>
        <authorList>
            <person name="Alcaide M."/>
            <person name="Messina E."/>
            <person name="Richter M."/>
            <person name="Bargiela R."/>
            <person name="Peplies J."/>
            <person name="Huws S.A."/>
            <person name="Newbold C.J."/>
            <person name="Golyshin P.N."/>
            <person name="Simon M.A."/>
            <person name="Lopez G."/>
            <person name="Yakimov M.M."/>
            <person name="Ferrer M."/>
        </authorList>
    </citation>
    <scope>NUCLEOTIDE SEQUENCE</scope>
</reference>
<organism evidence="1">
    <name type="scientific">gut metagenome</name>
    <dbReference type="NCBI Taxonomy" id="749906"/>
    <lineage>
        <taxon>unclassified sequences</taxon>
        <taxon>metagenomes</taxon>
        <taxon>organismal metagenomes</taxon>
    </lineage>
</organism>
<accession>J9C0V6</accession>
<evidence type="ECO:0000313" key="1">
    <source>
        <dbReference type="EMBL" id="EJW93455.1"/>
    </source>
</evidence>